<keyword evidence="3" id="KW-1185">Reference proteome</keyword>
<dbReference type="Proteomes" id="UP000480178">
    <property type="component" value="Chromosome"/>
</dbReference>
<feature type="transmembrane region" description="Helical" evidence="1">
    <location>
        <begin position="26"/>
        <end position="46"/>
    </location>
</feature>
<evidence type="ECO:0000256" key="1">
    <source>
        <dbReference type="SAM" id="Phobius"/>
    </source>
</evidence>
<keyword evidence="1" id="KW-0812">Transmembrane</keyword>
<gene>
    <name evidence="2" type="ORF">GXP67_08045</name>
</gene>
<dbReference type="RefSeq" id="WP_162442663.1">
    <property type="nucleotide sequence ID" value="NZ_CP048222.1"/>
</dbReference>
<feature type="transmembrane region" description="Helical" evidence="1">
    <location>
        <begin position="357"/>
        <end position="378"/>
    </location>
</feature>
<feature type="transmembrane region" description="Helical" evidence="1">
    <location>
        <begin position="398"/>
        <end position="419"/>
    </location>
</feature>
<dbReference type="KEGG" id="rhoz:GXP67_08045"/>
<protein>
    <submittedName>
        <fullName evidence="2">Quinol:cytochrome C oxidoreductase</fullName>
    </submittedName>
</protein>
<feature type="transmembrane region" description="Helical" evidence="1">
    <location>
        <begin position="243"/>
        <end position="266"/>
    </location>
</feature>
<feature type="transmembrane region" description="Helical" evidence="1">
    <location>
        <begin position="209"/>
        <end position="231"/>
    </location>
</feature>
<dbReference type="PANTHER" id="PTHR43044">
    <property type="match status" value="1"/>
</dbReference>
<accession>A0A6C0GF13</accession>
<reference evidence="2 3" key="1">
    <citation type="submission" date="2020-01" db="EMBL/GenBank/DDBJ databases">
        <authorList>
            <person name="Kim M.K."/>
        </authorList>
    </citation>
    <scope>NUCLEOTIDE SEQUENCE [LARGE SCALE GENOMIC DNA]</scope>
    <source>
        <strain evidence="2 3">172606-1</strain>
    </source>
</reference>
<name>A0A6C0GF13_9BACT</name>
<feature type="transmembrane region" description="Helical" evidence="1">
    <location>
        <begin position="171"/>
        <end position="189"/>
    </location>
</feature>
<dbReference type="EMBL" id="CP048222">
    <property type="protein sequence ID" value="QHT66609.1"/>
    <property type="molecule type" value="Genomic_DNA"/>
</dbReference>
<proteinExistence type="predicted"/>
<evidence type="ECO:0000313" key="2">
    <source>
        <dbReference type="EMBL" id="QHT66609.1"/>
    </source>
</evidence>
<feature type="transmembrane region" description="Helical" evidence="1">
    <location>
        <begin position="286"/>
        <end position="308"/>
    </location>
</feature>
<dbReference type="PANTHER" id="PTHR43044:SF1">
    <property type="entry name" value="QUINOL:CYTOCHROME C OXIDOREDUCTASE QUINONE-BINDING SUBUNIT 2"/>
    <property type="match status" value="1"/>
</dbReference>
<feature type="transmembrane region" description="Helical" evidence="1">
    <location>
        <begin position="79"/>
        <end position="100"/>
    </location>
</feature>
<evidence type="ECO:0000313" key="3">
    <source>
        <dbReference type="Proteomes" id="UP000480178"/>
    </source>
</evidence>
<keyword evidence="1" id="KW-1133">Transmembrane helix</keyword>
<organism evidence="2 3">
    <name type="scientific">Rhodocytophaga rosea</name>
    <dbReference type="NCBI Taxonomy" id="2704465"/>
    <lineage>
        <taxon>Bacteria</taxon>
        <taxon>Pseudomonadati</taxon>
        <taxon>Bacteroidota</taxon>
        <taxon>Cytophagia</taxon>
        <taxon>Cytophagales</taxon>
        <taxon>Rhodocytophagaceae</taxon>
        <taxon>Rhodocytophaga</taxon>
    </lineage>
</organism>
<feature type="transmembrane region" description="Helical" evidence="1">
    <location>
        <begin position="328"/>
        <end position="348"/>
    </location>
</feature>
<sequence>MAEVTHHTPVNIDERYTFTPELRKRLFTAIGIGLLLLIAGILLLIFGPHEAHGGEGAAAGGHGFHWSKRLWANLWLNNVYFTGIAVIGVFFVAFQYVAYAGWSSSIKRIPEAFGAFLPIAGVMMIILFVASNLVGDQHMFHWVNHNVYDPNSPEYDEILVGKHGFLNVPFFLIRMVIYFGAWYALWRLLRKESLLEDQNGGLIHYDKSITLSAIFIIIFAVTSVMSAWDWVMSIDAHWFSTMFGWYMFASWFVAGLSTITLTVIFLKEAGYLSVVNQNHLHDLGKFMFAFSIFWTYVWFAQFLLIYYANIPEETIYFVERLHGYDGKYTIVFFINIFINFLFPFLVLMTRDAKRQNVFLKVVASGLLIGHWLDFYLMIMPGSVQENGGFGLLEFGTVLVYASVFILVVATTLSLGPLIAKNHPMLEESIHHDI</sequence>
<keyword evidence="1" id="KW-0472">Membrane</keyword>
<feature type="transmembrane region" description="Helical" evidence="1">
    <location>
        <begin position="112"/>
        <end position="134"/>
    </location>
</feature>
<dbReference type="AlphaFoldDB" id="A0A6C0GF13"/>